<dbReference type="InterPro" id="IPR015943">
    <property type="entry name" value="WD40/YVTN_repeat-like_dom_sf"/>
</dbReference>
<dbReference type="PANTHER" id="PTHR12442">
    <property type="entry name" value="DYNEIN INTERMEDIATE CHAIN"/>
    <property type="match status" value="1"/>
</dbReference>
<dbReference type="GO" id="GO:0045504">
    <property type="term" value="F:dynein heavy chain binding"/>
    <property type="evidence" value="ECO:0007669"/>
    <property type="project" value="TreeGrafter"/>
</dbReference>
<dbReference type="AlphaFoldDB" id="A0AAV2IE91"/>
<evidence type="ECO:0000313" key="7">
    <source>
        <dbReference type="Proteomes" id="UP001497497"/>
    </source>
</evidence>
<keyword evidence="7" id="KW-1185">Reference proteome</keyword>
<evidence type="ECO:0000256" key="4">
    <source>
        <dbReference type="ARBA" id="ARBA00022737"/>
    </source>
</evidence>
<name>A0AAV2IE91_LYMST</name>
<comment type="subcellular location">
    <subcellularLocation>
        <location evidence="1">Cytoplasm</location>
    </subcellularLocation>
</comment>
<evidence type="ECO:0000256" key="3">
    <source>
        <dbReference type="ARBA" id="ARBA00022574"/>
    </source>
</evidence>
<keyword evidence="3" id="KW-0853">WD repeat</keyword>
<dbReference type="InterPro" id="IPR050687">
    <property type="entry name" value="Dynein_IC"/>
</dbReference>
<dbReference type="GO" id="GO:0036156">
    <property type="term" value="C:inner dynein arm"/>
    <property type="evidence" value="ECO:0007669"/>
    <property type="project" value="TreeGrafter"/>
</dbReference>
<evidence type="ECO:0000313" key="6">
    <source>
        <dbReference type="EMBL" id="CAL1545233.1"/>
    </source>
</evidence>
<evidence type="ECO:0008006" key="8">
    <source>
        <dbReference type="Google" id="ProtNLM"/>
    </source>
</evidence>
<evidence type="ECO:0000256" key="2">
    <source>
        <dbReference type="ARBA" id="ARBA00022490"/>
    </source>
</evidence>
<dbReference type="InterPro" id="IPR001680">
    <property type="entry name" value="WD40_rpt"/>
</dbReference>
<feature type="compositionally biased region" description="Polar residues" evidence="5">
    <location>
        <begin position="44"/>
        <end position="55"/>
    </location>
</feature>
<dbReference type="InterPro" id="IPR036322">
    <property type="entry name" value="WD40_repeat_dom_sf"/>
</dbReference>
<protein>
    <recommendedName>
        <fullName evidence="8">WD repeat-containing protein 63</fullName>
    </recommendedName>
</protein>
<dbReference type="GO" id="GO:0060294">
    <property type="term" value="P:cilium movement involved in cell motility"/>
    <property type="evidence" value="ECO:0007669"/>
    <property type="project" value="TreeGrafter"/>
</dbReference>
<evidence type="ECO:0000256" key="1">
    <source>
        <dbReference type="ARBA" id="ARBA00004496"/>
    </source>
</evidence>
<organism evidence="6 7">
    <name type="scientific">Lymnaea stagnalis</name>
    <name type="common">Great pond snail</name>
    <name type="synonym">Helix stagnalis</name>
    <dbReference type="NCBI Taxonomy" id="6523"/>
    <lineage>
        <taxon>Eukaryota</taxon>
        <taxon>Metazoa</taxon>
        <taxon>Spiralia</taxon>
        <taxon>Lophotrochozoa</taxon>
        <taxon>Mollusca</taxon>
        <taxon>Gastropoda</taxon>
        <taxon>Heterobranchia</taxon>
        <taxon>Euthyneura</taxon>
        <taxon>Panpulmonata</taxon>
        <taxon>Hygrophila</taxon>
        <taxon>Lymnaeoidea</taxon>
        <taxon>Lymnaeidae</taxon>
        <taxon>Lymnaea</taxon>
    </lineage>
</organism>
<reference evidence="6 7" key="1">
    <citation type="submission" date="2024-04" db="EMBL/GenBank/DDBJ databases">
        <authorList>
            <consortium name="Genoscope - CEA"/>
            <person name="William W."/>
        </authorList>
    </citation>
    <scope>NUCLEOTIDE SEQUENCE [LARGE SCALE GENOMIC DNA]</scope>
</reference>
<feature type="region of interest" description="Disordered" evidence="5">
    <location>
        <begin position="1"/>
        <end position="75"/>
    </location>
</feature>
<feature type="compositionally biased region" description="Basic and acidic residues" evidence="5">
    <location>
        <begin position="21"/>
        <end position="43"/>
    </location>
</feature>
<accession>A0AAV2IE91</accession>
<gene>
    <name evidence="6" type="ORF">GSLYS_00018716001</name>
</gene>
<dbReference type="GO" id="GO:0045503">
    <property type="term" value="F:dynein light chain binding"/>
    <property type="evidence" value="ECO:0007669"/>
    <property type="project" value="TreeGrafter"/>
</dbReference>
<dbReference type="EMBL" id="CAXITT010000689">
    <property type="protein sequence ID" value="CAL1545233.1"/>
    <property type="molecule type" value="Genomic_DNA"/>
</dbReference>
<proteinExistence type="predicted"/>
<evidence type="ECO:0000256" key="5">
    <source>
        <dbReference type="SAM" id="MobiDB-lite"/>
    </source>
</evidence>
<dbReference type="PROSITE" id="PS00678">
    <property type="entry name" value="WD_REPEATS_1"/>
    <property type="match status" value="1"/>
</dbReference>
<dbReference type="PANTHER" id="PTHR12442:SF5">
    <property type="entry name" value="DYNEIN AXONEMAL INTERMEDIATE CHAIN 3"/>
    <property type="match status" value="1"/>
</dbReference>
<dbReference type="InterPro" id="IPR019775">
    <property type="entry name" value="WD40_repeat_CS"/>
</dbReference>
<dbReference type="Gene3D" id="2.130.10.10">
    <property type="entry name" value="YVTN repeat-like/Quinoprotein amine dehydrogenase"/>
    <property type="match status" value="2"/>
</dbReference>
<dbReference type="GO" id="GO:0036159">
    <property type="term" value="P:inner dynein arm assembly"/>
    <property type="evidence" value="ECO:0007669"/>
    <property type="project" value="TreeGrafter"/>
</dbReference>
<comment type="caution">
    <text evidence="6">The sequence shown here is derived from an EMBL/GenBank/DDBJ whole genome shotgun (WGS) entry which is preliminary data.</text>
</comment>
<dbReference type="SUPFAM" id="SSF50978">
    <property type="entry name" value="WD40 repeat-like"/>
    <property type="match status" value="1"/>
</dbReference>
<keyword evidence="4" id="KW-0677">Repeat</keyword>
<sequence>MADPENVDSPSLEAVNDGAGEESHVQKEVESKEAKIKEEKEQDSSQVELNVSSNAEDVATPENDKKEKKTKGAKPKVKLSIKEEIVAPPVQEPQEVDPNALPENVFPLFMTSKTQEIYNCKCDEDVTQENPFKFIPKVDILEDMKMRAAVCDFHPFKQQIIDYPGEDILIMYDYEFKYGQNFLLAMTEEAKEILLKPPDDDKGEGDAQSEVEEDASIYLYVPPEPKEWTSQGSEIEIEEAQIKQTRKQLKVSVKRVRRAFGAQVTFEDRNVGDVKDGLVDCHTYEDTNFIISRVEMDKGIQAIELNTTQGTQTNWTYPRTAASQTCPREYTAKEQDQSYNSEQCQKFIVNVASDFHRSLQQNEIMNVFHNDWQHLGDGDDTFGSKADNYLKEYQSFTDLQFSKDKVITCIQWHPIIKGIVATSVAERLSFDERVDHAARVIMTPSLILIWSFTDPIHPQLILEAPDDIYSFAFNPNNPNHIAGGAFNGQIVMWDITSHADRLRQQRGSNRNKKRTVLPGFEDPNVLKTPIIRYCAVSSIDHSHRASVTDIQWLPDHIQVNKMGVPQENVTGFATQLMSAATDNVVLFWDVKPSKIHQIHDDKSKQPMGVPDTFKHLDLTWKPLLRVTLSKSEPGGDHAPTKFSIQERQGDRMSALIKTDYKEQDSTKTMQGGFHKPSTAGKERILQSVKTYIFVGTEDGEVVYVDWMPQKDQDSGKIQTPKPAFYHTIHDGPIVSMERSPFFKDVLLSVGGWTFSLWKEGVSSGPILMPCACNVKLSCGMWSPTRPGVFFISKVDGTIDVWDLLDKTHEATLTQSVSPTAITVMSPYQVTQKQQLIAVGDNSGTLHILEIPWSLRQPTPNEVNAVSNYFEREVKRRAFVEERWNFREKEKRELESEHKKKAGGLAAAMAPLTDDEIEMKNRQEYDLYLAEEASFLRMLGIIQEEEQII</sequence>
<dbReference type="SMART" id="SM00320">
    <property type="entry name" value="WD40"/>
    <property type="match status" value="4"/>
</dbReference>
<keyword evidence="2" id="KW-0963">Cytoplasm</keyword>
<dbReference type="Proteomes" id="UP001497497">
    <property type="component" value="Unassembled WGS sequence"/>
</dbReference>